<evidence type="ECO:0000256" key="3">
    <source>
        <dbReference type="ARBA" id="ARBA00022989"/>
    </source>
</evidence>
<proteinExistence type="predicted"/>
<evidence type="ECO:0000256" key="1">
    <source>
        <dbReference type="ARBA" id="ARBA00004651"/>
    </source>
</evidence>
<dbReference type="InterPro" id="IPR011701">
    <property type="entry name" value="MFS"/>
</dbReference>
<evidence type="ECO:0000313" key="8">
    <source>
        <dbReference type="Proteomes" id="UP000247832"/>
    </source>
</evidence>
<dbReference type="Pfam" id="PF07690">
    <property type="entry name" value="MFS_1"/>
    <property type="match status" value="1"/>
</dbReference>
<feature type="transmembrane region" description="Helical" evidence="5">
    <location>
        <begin position="124"/>
        <end position="149"/>
    </location>
</feature>
<keyword evidence="4 5" id="KW-0472">Membrane</keyword>
<feature type="transmembrane region" description="Helical" evidence="5">
    <location>
        <begin position="92"/>
        <end position="112"/>
    </location>
</feature>
<accession>A0A2V5L5E8</accession>
<reference evidence="7 8" key="1">
    <citation type="submission" date="2018-05" db="EMBL/GenBank/DDBJ databases">
        <title>Genetic diversity of glacier-inhabiting Cryobacterium bacteria in China and description of Cryobacterium mengkeensis sp. nov. and Arthrobacter glacialis sp. nov.</title>
        <authorList>
            <person name="Liu Q."/>
            <person name="Xin Y.-H."/>
        </authorList>
    </citation>
    <scope>NUCLEOTIDE SEQUENCE [LARGE SCALE GENOMIC DNA]</scope>
    <source>
        <strain evidence="7 8">LI2</strain>
    </source>
</reference>
<keyword evidence="2 5" id="KW-0812">Transmembrane</keyword>
<evidence type="ECO:0000256" key="5">
    <source>
        <dbReference type="SAM" id="Phobius"/>
    </source>
</evidence>
<feature type="transmembrane region" description="Helical" evidence="5">
    <location>
        <begin position="181"/>
        <end position="205"/>
    </location>
</feature>
<keyword evidence="8" id="KW-1185">Reference proteome</keyword>
<feature type="transmembrane region" description="Helical" evidence="5">
    <location>
        <begin position="333"/>
        <end position="352"/>
    </location>
</feature>
<sequence length="492" mass="49443">MSIQIFEVEISVSASSVARGSTVGCVSIGEGNSGAWVEDTAPDGAAPGGIFGRGYRTITVGICALIVLSAFEALAVTTVMPTISTALNGASLYALAFAGPLAAGVVGMVLAGNWSDRGGPRGSLYASVVLFVAGLAVVGTAHSMAVFLAGRLVEGLGAGALTVALYVVVARAYPPALHPQIFAAFAASWVVPSLVGPVVAGLIAQTLGWRWVFLGVIGLVAIALAMVIPAMVRLRGSAEGAAVPWNVGRIGWSLLAAAAVLAVNLLADAKGWLLWIGPAAAAAIALLALRPLLPRHTLTADAGLPSVILSRGLAAGAFFGADVYIPYLLTVRYGFPPLAAGLSVTASGLTWAGGSWLQSHLGVRLSHVRSIQFGALALSTAIVAACATAVLVLPPAVAIAGWAVAGFGMGLMYPRTSVATLEYSSVEKQGFNSSALGIADAIGASISLAATAIVFSALAGLGGPWPFAGCFALTTLPAVAALVLARRIGQSQ</sequence>
<feature type="transmembrane region" description="Helical" evidence="5">
    <location>
        <begin position="58"/>
        <end position="80"/>
    </location>
</feature>
<dbReference type="GO" id="GO:0005886">
    <property type="term" value="C:plasma membrane"/>
    <property type="evidence" value="ECO:0007669"/>
    <property type="project" value="UniProtKB-SubCell"/>
</dbReference>
<dbReference type="AlphaFoldDB" id="A0A2V5L5E8"/>
<dbReference type="EMBL" id="QJVD01000014">
    <property type="protein sequence ID" value="PYI66599.1"/>
    <property type="molecule type" value="Genomic_DNA"/>
</dbReference>
<dbReference type="PRINTS" id="PR01036">
    <property type="entry name" value="TCRTETB"/>
</dbReference>
<dbReference type="Gene3D" id="1.20.1250.20">
    <property type="entry name" value="MFS general substrate transporter like domains"/>
    <property type="match status" value="2"/>
</dbReference>
<feature type="transmembrane region" description="Helical" evidence="5">
    <location>
        <begin position="304"/>
        <end position="327"/>
    </location>
</feature>
<feature type="transmembrane region" description="Helical" evidence="5">
    <location>
        <begin position="397"/>
        <end position="414"/>
    </location>
</feature>
<feature type="transmembrane region" description="Helical" evidence="5">
    <location>
        <begin position="211"/>
        <end position="234"/>
    </location>
</feature>
<dbReference type="GO" id="GO:0022857">
    <property type="term" value="F:transmembrane transporter activity"/>
    <property type="evidence" value="ECO:0007669"/>
    <property type="project" value="InterPro"/>
</dbReference>
<feature type="transmembrane region" description="Helical" evidence="5">
    <location>
        <begin position="465"/>
        <end position="485"/>
    </location>
</feature>
<comment type="caution">
    <text evidence="7">The sequence shown here is derived from an EMBL/GenBank/DDBJ whole genome shotgun (WGS) entry which is preliminary data.</text>
</comment>
<feature type="transmembrane region" description="Helical" evidence="5">
    <location>
        <begin position="272"/>
        <end position="292"/>
    </location>
</feature>
<dbReference type="SUPFAM" id="SSF103473">
    <property type="entry name" value="MFS general substrate transporter"/>
    <property type="match status" value="1"/>
</dbReference>
<evidence type="ECO:0000313" key="7">
    <source>
        <dbReference type="EMBL" id="PYI66599.1"/>
    </source>
</evidence>
<feature type="transmembrane region" description="Helical" evidence="5">
    <location>
        <begin position="246"/>
        <end position="266"/>
    </location>
</feature>
<evidence type="ECO:0000256" key="4">
    <source>
        <dbReference type="ARBA" id="ARBA00023136"/>
    </source>
</evidence>
<evidence type="ECO:0000256" key="2">
    <source>
        <dbReference type="ARBA" id="ARBA00022692"/>
    </source>
</evidence>
<feature type="transmembrane region" description="Helical" evidence="5">
    <location>
        <begin position="435"/>
        <end position="459"/>
    </location>
</feature>
<gene>
    <name evidence="7" type="ORF">CVV68_13635</name>
</gene>
<organism evidence="7 8">
    <name type="scientific">Arthrobacter livingstonensis</name>
    <dbReference type="NCBI Taxonomy" id="670078"/>
    <lineage>
        <taxon>Bacteria</taxon>
        <taxon>Bacillati</taxon>
        <taxon>Actinomycetota</taxon>
        <taxon>Actinomycetes</taxon>
        <taxon>Micrococcales</taxon>
        <taxon>Micrococcaceae</taxon>
        <taxon>Arthrobacter</taxon>
    </lineage>
</organism>
<dbReference type="PANTHER" id="PTHR23501:SF154">
    <property type="entry name" value="MULTIDRUG-EFFLUX TRANSPORTER RV1634-RELATED"/>
    <property type="match status" value="1"/>
</dbReference>
<evidence type="ECO:0000259" key="6">
    <source>
        <dbReference type="PROSITE" id="PS50850"/>
    </source>
</evidence>
<feature type="transmembrane region" description="Helical" evidence="5">
    <location>
        <begin position="155"/>
        <end position="174"/>
    </location>
</feature>
<dbReference type="PROSITE" id="PS50850">
    <property type="entry name" value="MFS"/>
    <property type="match status" value="1"/>
</dbReference>
<dbReference type="OrthoDB" id="9778875at2"/>
<feature type="transmembrane region" description="Helical" evidence="5">
    <location>
        <begin position="373"/>
        <end position="391"/>
    </location>
</feature>
<dbReference type="InterPro" id="IPR036259">
    <property type="entry name" value="MFS_trans_sf"/>
</dbReference>
<keyword evidence="3 5" id="KW-1133">Transmembrane helix</keyword>
<comment type="subcellular location">
    <subcellularLocation>
        <location evidence="1">Cell membrane</location>
        <topology evidence="1">Multi-pass membrane protein</topology>
    </subcellularLocation>
</comment>
<dbReference type="PANTHER" id="PTHR23501">
    <property type="entry name" value="MAJOR FACILITATOR SUPERFAMILY"/>
    <property type="match status" value="1"/>
</dbReference>
<dbReference type="InterPro" id="IPR020846">
    <property type="entry name" value="MFS_dom"/>
</dbReference>
<dbReference type="Proteomes" id="UP000247832">
    <property type="component" value="Unassembled WGS sequence"/>
</dbReference>
<feature type="domain" description="Major facilitator superfamily (MFS) profile" evidence="6">
    <location>
        <begin position="58"/>
        <end position="492"/>
    </location>
</feature>
<name>A0A2V5L5E8_9MICC</name>
<protein>
    <submittedName>
        <fullName evidence="7">MFS transporter</fullName>
    </submittedName>
</protein>